<dbReference type="SMART" id="SM00320">
    <property type="entry name" value="WD40"/>
    <property type="match status" value="7"/>
</dbReference>
<comment type="caution">
    <text evidence="5">The sequence shown here is derived from an EMBL/GenBank/DDBJ whole genome shotgun (WGS) entry which is preliminary data.</text>
</comment>
<reference evidence="5 6" key="1">
    <citation type="journal article" date="2017" name="Mycologia">
        <title>Bifiguratus adelaidae, gen. et sp. nov., a new member of Mucoromycotina in endophytic and soil-dwelling habitats.</title>
        <authorList>
            <person name="Torres-Cruz T.J."/>
            <person name="Billingsley Tobias T.L."/>
            <person name="Almatruk M."/>
            <person name="Hesse C."/>
            <person name="Kuske C.R."/>
            <person name="Desiro A."/>
            <person name="Benucci G.M."/>
            <person name="Bonito G."/>
            <person name="Stajich J.E."/>
            <person name="Dunlap C."/>
            <person name="Arnold A.E."/>
            <person name="Porras-Alfaro A."/>
        </authorList>
    </citation>
    <scope>NUCLEOTIDE SEQUENCE [LARGE SCALE GENOMIC DNA]</scope>
    <source>
        <strain evidence="5 6">AZ0501</strain>
    </source>
</reference>
<evidence type="ECO:0000256" key="3">
    <source>
        <dbReference type="PROSITE-ProRule" id="PRU00221"/>
    </source>
</evidence>
<dbReference type="AlphaFoldDB" id="A0A261XXQ9"/>
<dbReference type="Pfam" id="PF23627">
    <property type="entry name" value="LisH_WDR26"/>
    <property type="match status" value="1"/>
</dbReference>
<dbReference type="InterPro" id="IPR051350">
    <property type="entry name" value="WD_repeat-ST_regulator"/>
</dbReference>
<dbReference type="PROSITE" id="PS50294">
    <property type="entry name" value="WD_REPEATS_REGION"/>
    <property type="match status" value="4"/>
</dbReference>
<evidence type="ECO:0000313" key="6">
    <source>
        <dbReference type="Proteomes" id="UP000242875"/>
    </source>
</evidence>
<evidence type="ECO:0000256" key="2">
    <source>
        <dbReference type="ARBA" id="ARBA00022737"/>
    </source>
</evidence>
<dbReference type="InterPro" id="IPR001680">
    <property type="entry name" value="WD40_rpt"/>
</dbReference>
<dbReference type="CDD" id="cd00200">
    <property type="entry name" value="WD40"/>
    <property type="match status" value="1"/>
</dbReference>
<feature type="domain" description="CTLH" evidence="4">
    <location>
        <begin position="41"/>
        <end position="98"/>
    </location>
</feature>
<dbReference type="Gene3D" id="2.130.10.10">
    <property type="entry name" value="YVTN repeat-like/Quinoprotein amine dehydrogenase"/>
    <property type="match status" value="1"/>
</dbReference>
<dbReference type="Pfam" id="PF21889">
    <property type="entry name" value="TPR1-like_2nd"/>
    <property type="match status" value="1"/>
</dbReference>
<dbReference type="OrthoDB" id="972532at2759"/>
<dbReference type="InterPro" id="IPR020472">
    <property type="entry name" value="WD40_PAC1"/>
</dbReference>
<sequence>MALNVEVKADEVVRLVIQQLYELGYNESAERLEKESGIQLEAPAVAHFRESILSGNWTTAEGLLPSLRKSDGAGLKESKFLIRRQKFLEALENKDFPRALHVLQHELTPLGIWIDKVHKLSRLMMCSSEEQLRKESHWDGSKGTSRQRLLESLQHYISPERMLAPHRLQTLLLQAMAYQTSRCLEHNTHEAVQSLCRDHQCERTTLAYKTSYTLEGHTDEIWSLAFSNNGEHLVTASKDATAMIWETKTFTRKATLKGHSRPISFCAWSPDDSMILTVGKDHVVKLWSSDGEYLRTFEKHTKEVTACAWLSDGLRFLTASLDGTLYFWTVTGTILQKWTCHEPTDLVVWPDSSKFIVALAHCMLSCFDLETLSSEPLWSVTEDGLVTCLNLSRDGRYMLISLISGPIHLWDLEIRAVIRRYTGHQQDRMVIRSCLGGIDEKFVASGSTDGKVYIWHRYLEQLVHVLEGHKEMVNSVAWHPTHPHMLASASDDRTVRIWGL</sequence>
<organism evidence="5 6">
    <name type="scientific">Bifiguratus adelaidae</name>
    <dbReference type="NCBI Taxonomy" id="1938954"/>
    <lineage>
        <taxon>Eukaryota</taxon>
        <taxon>Fungi</taxon>
        <taxon>Fungi incertae sedis</taxon>
        <taxon>Mucoromycota</taxon>
        <taxon>Mucoromycotina</taxon>
        <taxon>Endogonomycetes</taxon>
        <taxon>Endogonales</taxon>
        <taxon>Endogonales incertae sedis</taxon>
        <taxon>Bifiguratus</taxon>
    </lineage>
</organism>
<feature type="repeat" description="WD" evidence="3">
    <location>
        <begin position="466"/>
        <end position="500"/>
    </location>
</feature>
<dbReference type="SUPFAM" id="SSF50978">
    <property type="entry name" value="WD40 repeat-like"/>
    <property type="match status" value="1"/>
</dbReference>
<feature type="repeat" description="WD" evidence="3">
    <location>
        <begin position="256"/>
        <end position="288"/>
    </location>
</feature>
<dbReference type="InterPro" id="IPR036322">
    <property type="entry name" value="WD40_repeat_dom_sf"/>
</dbReference>
<dbReference type="Pfam" id="PF00400">
    <property type="entry name" value="WD40"/>
    <property type="match status" value="5"/>
</dbReference>
<evidence type="ECO:0000256" key="1">
    <source>
        <dbReference type="ARBA" id="ARBA00022574"/>
    </source>
</evidence>
<evidence type="ECO:0000259" key="4">
    <source>
        <dbReference type="PROSITE" id="PS50897"/>
    </source>
</evidence>
<dbReference type="PANTHER" id="PTHR22838">
    <property type="entry name" value="WD REPEAT PROTEIN 26-RELATED"/>
    <property type="match status" value="1"/>
</dbReference>
<dbReference type="InterPro" id="IPR019775">
    <property type="entry name" value="WD40_repeat_CS"/>
</dbReference>
<dbReference type="EMBL" id="MVBO01000101">
    <property type="protein sequence ID" value="OZJ03149.1"/>
    <property type="molecule type" value="Genomic_DNA"/>
</dbReference>
<dbReference type="InterPro" id="IPR006595">
    <property type="entry name" value="CTLH_C"/>
</dbReference>
<keyword evidence="1 3" id="KW-0853">WD repeat</keyword>
<proteinExistence type="predicted"/>
<evidence type="ECO:0000313" key="5">
    <source>
        <dbReference type="EMBL" id="OZJ03149.1"/>
    </source>
</evidence>
<dbReference type="Proteomes" id="UP000242875">
    <property type="component" value="Unassembled WGS sequence"/>
</dbReference>
<dbReference type="InterPro" id="IPR006594">
    <property type="entry name" value="LisH"/>
</dbReference>
<keyword evidence="6" id="KW-1185">Reference proteome</keyword>
<accession>A0A261XXQ9</accession>
<dbReference type="PROSITE" id="PS50897">
    <property type="entry name" value="CTLH"/>
    <property type="match status" value="1"/>
</dbReference>
<dbReference type="InterPro" id="IPR054080">
    <property type="entry name" value="TPR1-like_2nd"/>
</dbReference>
<name>A0A261XXQ9_9FUNG</name>
<dbReference type="PROSITE" id="PS50082">
    <property type="entry name" value="WD_REPEATS_2"/>
    <property type="match status" value="4"/>
</dbReference>
<dbReference type="PANTHER" id="PTHR22838:SF0">
    <property type="entry name" value="WD REPEAT-CONTAINING PROTEIN 26"/>
    <property type="match status" value="1"/>
</dbReference>
<dbReference type="PROSITE" id="PS50896">
    <property type="entry name" value="LISH"/>
    <property type="match status" value="1"/>
</dbReference>
<keyword evidence="2" id="KW-0677">Repeat</keyword>
<gene>
    <name evidence="5" type="ORF">BZG36_03888</name>
</gene>
<feature type="repeat" description="WD" evidence="3">
    <location>
        <begin position="214"/>
        <end position="255"/>
    </location>
</feature>
<protein>
    <recommendedName>
        <fullName evidence="4">CTLH domain-containing protein</fullName>
    </recommendedName>
</protein>
<feature type="repeat" description="WD" evidence="3">
    <location>
        <begin position="297"/>
        <end position="330"/>
    </location>
</feature>
<dbReference type="PRINTS" id="PR00320">
    <property type="entry name" value="GPROTEINBRPT"/>
</dbReference>
<dbReference type="PROSITE" id="PS00678">
    <property type="entry name" value="WD_REPEATS_1"/>
    <property type="match status" value="1"/>
</dbReference>
<dbReference type="InterPro" id="IPR015943">
    <property type="entry name" value="WD40/YVTN_repeat-like_dom_sf"/>
</dbReference>